<organism evidence="1 2">
    <name type="scientific">Neoroseomonas lacus</name>
    <dbReference type="NCBI Taxonomy" id="287609"/>
    <lineage>
        <taxon>Bacteria</taxon>
        <taxon>Pseudomonadati</taxon>
        <taxon>Pseudomonadota</taxon>
        <taxon>Alphaproteobacteria</taxon>
        <taxon>Acetobacterales</taxon>
        <taxon>Acetobacteraceae</taxon>
        <taxon>Neoroseomonas</taxon>
    </lineage>
</organism>
<evidence type="ECO:0000313" key="2">
    <source>
        <dbReference type="Proteomes" id="UP000661507"/>
    </source>
</evidence>
<dbReference type="EMBL" id="BMKW01000003">
    <property type="protein sequence ID" value="GGJ10456.1"/>
    <property type="molecule type" value="Genomic_DNA"/>
</dbReference>
<comment type="caution">
    <text evidence="1">The sequence shown here is derived from an EMBL/GenBank/DDBJ whole genome shotgun (WGS) entry which is preliminary data.</text>
</comment>
<gene>
    <name evidence="1" type="ORF">GCM10011320_16970</name>
</gene>
<dbReference type="Proteomes" id="UP000661507">
    <property type="component" value="Unassembled WGS sequence"/>
</dbReference>
<name>A0A917NLL4_9PROT</name>
<dbReference type="RefSeq" id="WP_188966590.1">
    <property type="nucleotide sequence ID" value="NZ_BMKW01000003.1"/>
</dbReference>
<reference evidence="1" key="1">
    <citation type="journal article" date="2014" name="Int. J. Syst. Evol. Microbiol.">
        <title>Complete genome sequence of Corynebacterium casei LMG S-19264T (=DSM 44701T), isolated from a smear-ripened cheese.</title>
        <authorList>
            <consortium name="US DOE Joint Genome Institute (JGI-PGF)"/>
            <person name="Walter F."/>
            <person name="Albersmeier A."/>
            <person name="Kalinowski J."/>
            <person name="Ruckert C."/>
        </authorList>
    </citation>
    <scope>NUCLEOTIDE SEQUENCE</scope>
    <source>
        <strain evidence="1">CGMCC 1.3617</strain>
    </source>
</reference>
<sequence length="83" mass="8773">MRNGGTGFQNETYAITTTWGDFFGHVGTTVEYGGSRLLAFAGAGTVPNIGANGRWPLDDAHPQRLPGAWCDANAASLIGQFGW</sequence>
<keyword evidence="2" id="KW-1185">Reference proteome</keyword>
<reference evidence="1" key="2">
    <citation type="submission" date="2020-09" db="EMBL/GenBank/DDBJ databases">
        <authorList>
            <person name="Sun Q."/>
            <person name="Zhou Y."/>
        </authorList>
    </citation>
    <scope>NUCLEOTIDE SEQUENCE</scope>
    <source>
        <strain evidence="1">CGMCC 1.3617</strain>
    </source>
</reference>
<accession>A0A917NLL4</accession>
<protein>
    <submittedName>
        <fullName evidence="1">Uncharacterized protein</fullName>
    </submittedName>
</protein>
<evidence type="ECO:0000313" key="1">
    <source>
        <dbReference type="EMBL" id="GGJ10456.1"/>
    </source>
</evidence>
<dbReference type="AlphaFoldDB" id="A0A917NLL4"/>
<proteinExistence type="predicted"/>